<dbReference type="CDD" id="cd09276">
    <property type="entry name" value="Rnase_HI_RT_non_LTR"/>
    <property type="match status" value="1"/>
</dbReference>
<dbReference type="Gene3D" id="3.30.420.10">
    <property type="entry name" value="Ribonuclease H-like superfamily/Ribonuclease H"/>
    <property type="match status" value="1"/>
</dbReference>
<dbReference type="GO" id="GO:0003676">
    <property type="term" value="F:nucleic acid binding"/>
    <property type="evidence" value="ECO:0007669"/>
    <property type="project" value="InterPro"/>
</dbReference>
<dbReference type="InterPro" id="IPR012337">
    <property type="entry name" value="RNaseH-like_sf"/>
</dbReference>
<evidence type="ECO:0000259" key="2">
    <source>
        <dbReference type="PROSITE" id="PS50879"/>
    </source>
</evidence>
<evidence type="ECO:0000313" key="4">
    <source>
        <dbReference type="Proteomes" id="UP001374579"/>
    </source>
</evidence>
<dbReference type="Proteomes" id="UP001374579">
    <property type="component" value="Unassembled WGS sequence"/>
</dbReference>
<dbReference type="PROSITE" id="PS50878">
    <property type="entry name" value="RT_POL"/>
    <property type="match status" value="1"/>
</dbReference>
<feature type="domain" description="RNase H type-1" evidence="2">
    <location>
        <begin position="630"/>
        <end position="763"/>
    </location>
</feature>
<dbReference type="Pfam" id="PF00075">
    <property type="entry name" value="RNase_H"/>
    <property type="match status" value="1"/>
</dbReference>
<comment type="caution">
    <text evidence="3">The sequence shown here is derived from an EMBL/GenBank/DDBJ whole genome shotgun (WGS) entry which is preliminary data.</text>
</comment>
<dbReference type="AlphaFoldDB" id="A0AAN9API8"/>
<dbReference type="GO" id="GO:0004523">
    <property type="term" value="F:RNA-DNA hybrid ribonuclease activity"/>
    <property type="evidence" value="ECO:0007669"/>
    <property type="project" value="InterPro"/>
</dbReference>
<dbReference type="SUPFAM" id="SSF53098">
    <property type="entry name" value="Ribonuclease H-like"/>
    <property type="match status" value="1"/>
</dbReference>
<gene>
    <name evidence="3" type="ORF">V1264_010503</name>
</gene>
<dbReference type="PANTHER" id="PTHR36688">
    <property type="entry name" value="ENDO/EXONUCLEASE/PHOSPHATASE DOMAIN-CONTAINING PROTEIN"/>
    <property type="match status" value="1"/>
</dbReference>
<dbReference type="PANTHER" id="PTHR36688:SF1">
    <property type="entry name" value="ENDONUCLEASE_EXONUCLEASE_PHOSPHATASE DOMAIN-CONTAINING PROTEIN"/>
    <property type="match status" value="1"/>
</dbReference>
<dbReference type="InterPro" id="IPR052560">
    <property type="entry name" value="RdDP_mobile_element"/>
</dbReference>
<evidence type="ECO:0000259" key="1">
    <source>
        <dbReference type="PROSITE" id="PS50878"/>
    </source>
</evidence>
<dbReference type="Pfam" id="PF00078">
    <property type="entry name" value="RVT_1"/>
    <property type="match status" value="1"/>
</dbReference>
<reference evidence="3 4" key="1">
    <citation type="submission" date="2024-02" db="EMBL/GenBank/DDBJ databases">
        <title>Chromosome-scale genome assembly of the rough periwinkle Littorina saxatilis.</title>
        <authorList>
            <person name="De Jode A."/>
            <person name="Faria R."/>
            <person name="Formenti G."/>
            <person name="Sims Y."/>
            <person name="Smith T.P."/>
            <person name="Tracey A."/>
            <person name="Wood J.M.D."/>
            <person name="Zagrodzka Z.B."/>
            <person name="Johannesson K."/>
            <person name="Butlin R.K."/>
            <person name="Leder E.H."/>
        </authorList>
    </citation>
    <scope>NUCLEOTIDE SEQUENCE [LARGE SCALE GENOMIC DNA]</scope>
    <source>
        <strain evidence="3">Snail1</strain>
        <tissue evidence="3">Muscle</tissue>
    </source>
</reference>
<dbReference type="EMBL" id="JBAMIC010000024">
    <property type="protein sequence ID" value="KAK7090743.1"/>
    <property type="molecule type" value="Genomic_DNA"/>
</dbReference>
<feature type="domain" description="Reverse transcriptase" evidence="1">
    <location>
        <begin position="136"/>
        <end position="410"/>
    </location>
</feature>
<dbReference type="GO" id="GO:0006259">
    <property type="term" value="P:DNA metabolic process"/>
    <property type="evidence" value="ECO:0007669"/>
    <property type="project" value="UniProtKB-ARBA"/>
</dbReference>
<dbReference type="SUPFAM" id="SSF56672">
    <property type="entry name" value="DNA/RNA polymerases"/>
    <property type="match status" value="1"/>
</dbReference>
<proteinExistence type="predicted"/>
<name>A0AAN9API8_9CAEN</name>
<dbReference type="InterPro" id="IPR002156">
    <property type="entry name" value="RNaseH_domain"/>
</dbReference>
<dbReference type="CDD" id="cd01650">
    <property type="entry name" value="RT_nLTR_like"/>
    <property type="match status" value="1"/>
</dbReference>
<organism evidence="3 4">
    <name type="scientific">Littorina saxatilis</name>
    <dbReference type="NCBI Taxonomy" id="31220"/>
    <lineage>
        <taxon>Eukaryota</taxon>
        <taxon>Metazoa</taxon>
        <taxon>Spiralia</taxon>
        <taxon>Lophotrochozoa</taxon>
        <taxon>Mollusca</taxon>
        <taxon>Gastropoda</taxon>
        <taxon>Caenogastropoda</taxon>
        <taxon>Littorinimorpha</taxon>
        <taxon>Littorinoidea</taxon>
        <taxon>Littorinidae</taxon>
        <taxon>Littorina</taxon>
    </lineage>
</organism>
<dbReference type="PROSITE" id="PS50879">
    <property type="entry name" value="RNASE_H_1"/>
    <property type="match status" value="1"/>
</dbReference>
<sequence>MQVRDHFDAPKVWKRLRARKRGGKAAEKPLTVDGRQTTSNLEKAEVLARTFAGVSLTQNLPAKAADHRAAEEKKFVTPAPDNTMPINSDFTLKDLAKAIAGIKTGNVATGTDPISYKMIQHLPDSMLEKLLLFFQACWEGNCIPQAWREALVVAIPKEGKPKNSPSSYRPISLTPHLGKIYERMVKNRLEFFLDKHNVIPLFQAGFRKGRNCMEHVVRLTAHAKRALTRNRILMATFFDIRRAFDTVWHGKLLDKLAKLGLSGRILGFVQEFLRDRTLAVRVGQSVSKSHSIDMGVPQGSIIAPILFSLMLHDIGQIGLEGGTMSLYADDLAFWMEPVRHHMTEQNRLKYQAQIDKIAKYMLANGFELSHEKTVFLVFTRRRGLKAQYHLTLNGMQIKPSKTAKFLGVTISDDLIWQQHIDSLILKARRSVNLIKVLKSQTWAAGKALVHLVKALVRSRLTYGQEAYFSMPQSLWNKLERLELSALKLALGVPKGAINCLAYQEAGMIPLKEECHLRCAQFVARASAVPNTVQEVFTATFHPTQTSWHETWKEKKTCLAERYETLHDHTIDVLTQCQIDQTRMAELPTNPYPSWLIEKPQISHTYGDAVSKKENPLLLATMAREILDGRLRNYLKVYTDGSVLDNGEVGCAFAIPEFNLVRKYKLNEGVSIFTAEMYAILMACSHVNDNVAIPMGVAILSDSKSSLQALASETGNRPELRMEIQALCHQIMVRGTDLVLMWLPSHTGIRGNDLADRAAKAAALSEGPVLDLKYSVTEAKGKLAKAVRKGYGETLKERCTKHGWLALPPDRKGHHHPFPLKEMQLLRRIRTVSSYYSFTFPRCECGMALDFHHLFAGCQPLTPEMATLSQYRTSHGLSLHDFLRPHQSLGLIPMRTLTRSILKSSVAKWF</sequence>
<keyword evidence="4" id="KW-1185">Reference proteome</keyword>
<dbReference type="InterPro" id="IPR043502">
    <property type="entry name" value="DNA/RNA_pol_sf"/>
</dbReference>
<evidence type="ECO:0000313" key="3">
    <source>
        <dbReference type="EMBL" id="KAK7090743.1"/>
    </source>
</evidence>
<protein>
    <submittedName>
        <fullName evidence="3">Uncharacterized protein</fullName>
    </submittedName>
</protein>
<dbReference type="InterPro" id="IPR000477">
    <property type="entry name" value="RT_dom"/>
</dbReference>
<dbReference type="InterPro" id="IPR036397">
    <property type="entry name" value="RNaseH_sf"/>
</dbReference>
<accession>A0AAN9API8</accession>